<organism evidence="10 11">
    <name type="scientific">Muraenolepis orangiensis</name>
    <name type="common">Patagonian moray cod</name>
    <dbReference type="NCBI Taxonomy" id="630683"/>
    <lineage>
        <taxon>Eukaryota</taxon>
        <taxon>Metazoa</taxon>
        <taxon>Chordata</taxon>
        <taxon>Craniata</taxon>
        <taxon>Vertebrata</taxon>
        <taxon>Euteleostomi</taxon>
        <taxon>Actinopterygii</taxon>
        <taxon>Neopterygii</taxon>
        <taxon>Teleostei</taxon>
        <taxon>Neoteleostei</taxon>
        <taxon>Acanthomorphata</taxon>
        <taxon>Zeiogadaria</taxon>
        <taxon>Gadariae</taxon>
        <taxon>Gadiformes</taxon>
        <taxon>Muraenolepidoidei</taxon>
        <taxon>Muraenolepididae</taxon>
        <taxon>Muraenolepis</taxon>
    </lineage>
</organism>
<evidence type="ECO:0000259" key="7">
    <source>
        <dbReference type="PROSITE" id="PS01225"/>
    </source>
</evidence>
<feature type="disulfide bond" evidence="6">
    <location>
        <begin position="659"/>
        <end position="713"/>
    </location>
</feature>
<dbReference type="Pfam" id="PF00007">
    <property type="entry name" value="Cys_knot"/>
    <property type="match status" value="1"/>
</dbReference>
<keyword evidence="2" id="KW-0964">Secreted</keyword>
<dbReference type="SUPFAM" id="SSF57567">
    <property type="entry name" value="Serine protease inhibitors"/>
    <property type="match status" value="1"/>
</dbReference>
<dbReference type="PANTHER" id="PTHR11339:SF406">
    <property type="entry name" value="MUCIN-5AC-LIKE"/>
    <property type="match status" value="1"/>
</dbReference>
<dbReference type="Gene3D" id="2.10.25.10">
    <property type="entry name" value="Laminin"/>
    <property type="match status" value="1"/>
</dbReference>
<dbReference type="InterPro" id="IPR006208">
    <property type="entry name" value="Glyco_hormone_CN"/>
</dbReference>
<evidence type="ECO:0000313" key="11">
    <source>
        <dbReference type="Proteomes" id="UP001148018"/>
    </source>
</evidence>
<evidence type="ECO:0000256" key="4">
    <source>
        <dbReference type="ARBA" id="ARBA00023157"/>
    </source>
</evidence>
<dbReference type="CDD" id="cd19941">
    <property type="entry name" value="TIL"/>
    <property type="match status" value="1"/>
</dbReference>
<evidence type="ECO:0000256" key="6">
    <source>
        <dbReference type="PROSITE-ProRule" id="PRU00039"/>
    </source>
</evidence>
<gene>
    <name evidence="10" type="ORF">NHX12_002426</name>
</gene>
<comment type="caution">
    <text evidence="6">Lacks conserved residue(s) required for the propagation of feature annotation.</text>
</comment>
<dbReference type="PANTHER" id="PTHR11339">
    <property type="entry name" value="EXTRACELLULAR MATRIX GLYCOPROTEIN RELATED"/>
    <property type="match status" value="1"/>
</dbReference>
<dbReference type="PROSITE" id="PS01208">
    <property type="entry name" value="VWFC_1"/>
    <property type="match status" value="1"/>
</dbReference>
<dbReference type="GO" id="GO:0005576">
    <property type="term" value="C:extracellular region"/>
    <property type="evidence" value="ECO:0007669"/>
    <property type="project" value="UniProtKB-SubCell"/>
</dbReference>
<feature type="domain" description="VWFC" evidence="8">
    <location>
        <begin position="484"/>
        <end position="554"/>
    </location>
</feature>
<dbReference type="PROSITE" id="PS50184">
    <property type="entry name" value="VWFC_2"/>
    <property type="match status" value="2"/>
</dbReference>
<keyword evidence="3" id="KW-0677">Repeat</keyword>
<feature type="domain" description="CTCK" evidence="7">
    <location>
        <begin position="627"/>
        <end position="721"/>
    </location>
</feature>
<evidence type="ECO:0000256" key="5">
    <source>
        <dbReference type="ARBA" id="ARBA00023180"/>
    </source>
</evidence>
<dbReference type="Pfam" id="PF00094">
    <property type="entry name" value="VWD"/>
    <property type="match status" value="1"/>
</dbReference>
<dbReference type="OrthoDB" id="10071893at2759"/>
<accession>A0A9Q0DWR8</accession>
<dbReference type="InterPro" id="IPR006207">
    <property type="entry name" value="Cys_knot_C"/>
</dbReference>
<protein>
    <recommendedName>
        <fullName evidence="12">Intestinal mucin-like protein</fullName>
    </recommendedName>
</protein>
<evidence type="ECO:0000259" key="8">
    <source>
        <dbReference type="PROSITE" id="PS50184"/>
    </source>
</evidence>
<dbReference type="InterPro" id="IPR014853">
    <property type="entry name" value="VWF/SSPO/ZAN-like_Cys-rich_dom"/>
</dbReference>
<dbReference type="EMBL" id="JANIIK010000110">
    <property type="protein sequence ID" value="KAJ3596017.1"/>
    <property type="molecule type" value="Genomic_DNA"/>
</dbReference>
<evidence type="ECO:0000313" key="10">
    <source>
        <dbReference type="EMBL" id="KAJ3596017.1"/>
    </source>
</evidence>
<keyword evidence="11" id="KW-1185">Reference proteome</keyword>
<dbReference type="InterPro" id="IPR001846">
    <property type="entry name" value="VWF_type-D"/>
</dbReference>
<keyword evidence="5" id="KW-0325">Glycoprotein</keyword>
<dbReference type="SMART" id="SM00041">
    <property type="entry name" value="CT"/>
    <property type="match status" value="1"/>
</dbReference>
<evidence type="ECO:0000256" key="1">
    <source>
        <dbReference type="ARBA" id="ARBA00004613"/>
    </source>
</evidence>
<dbReference type="SMART" id="SM00216">
    <property type="entry name" value="VWD"/>
    <property type="match status" value="1"/>
</dbReference>
<dbReference type="PROSITE" id="PS01185">
    <property type="entry name" value="CTCK_1"/>
    <property type="match status" value="1"/>
</dbReference>
<keyword evidence="4 6" id="KW-1015">Disulfide bond</keyword>
<evidence type="ECO:0000256" key="2">
    <source>
        <dbReference type="ARBA" id="ARBA00022525"/>
    </source>
</evidence>
<dbReference type="SMART" id="SM00832">
    <property type="entry name" value="C8"/>
    <property type="match status" value="1"/>
</dbReference>
<feature type="disulfide bond" evidence="6">
    <location>
        <begin position="648"/>
        <end position="697"/>
    </location>
</feature>
<dbReference type="Proteomes" id="UP001148018">
    <property type="component" value="Unassembled WGS sequence"/>
</dbReference>
<feature type="domain" description="VWFC" evidence="8">
    <location>
        <begin position="377"/>
        <end position="446"/>
    </location>
</feature>
<feature type="disulfide bond" evidence="6">
    <location>
        <begin position="663"/>
        <end position="715"/>
    </location>
</feature>
<dbReference type="SMART" id="SM00214">
    <property type="entry name" value="VWC"/>
    <property type="match status" value="2"/>
</dbReference>
<proteinExistence type="predicted"/>
<comment type="subcellular location">
    <subcellularLocation>
        <location evidence="1">Secreted</location>
    </subcellularLocation>
</comment>
<evidence type="ECO:0008006" key="12">
    <source>
        <dbReference type="Google" id="ProtNLM"/>
    </source>
</evidence>
<name>A0A9Q0DWR8_9TELE</name>
<dbReference type="PROSITE" id="PS51233">
    <property type="entry name" value="VWFD"/>
    <property type="match status" value="1"/>
</dbReference>
<dbReference type="Pfam" id="PF08742">
    <property type="entry name" value="C8"/>
    <property type="match status" value="1"/>
</dbReference>
<dbReference type="InterPro" id="IPR036084">
    <property type="entry name" value="Ser_inhib-like_sf"/>
</dbReference>
<reference evidence="10" key="1">
    <citation type="submission" date="2022-07" db="EMBL/GenBank/DDBJ databases">
        <title>Chromosome-level genome of Muraenolepis orangiensis.</title>
        <authorList>
            <person name="Kim J."/>
        </authorList>
    </citation>
    <scope>NUCLEOTIDE SEQUENCE</scope>
    <source>
        <strain evidence="10">KU_S4_2022</strain>
        <tissue evidence="10">Muscle</tissue>
    </source>
</reference>
<dbReference type="PROSITE" id="PS01225">
    <property type="entry name" value="CTCK_2"/>
    <property type="match status" value="1"/>
</dbReference>
<sequence>MARCIENNTIEIVPYECPPLETITCTSGMKPIIVYDEWGCCNYSTCPCVCEGWGDPHYITFDGTFYSYQGNCTYVLMEEIRPKHNLKVHVDNVFCDPTEDVSCPRSIIVSYGSQVITLKNHNLMGAAQLEALSNGVTLSLPYYQQGMKVLTTGISLILEIPRRQVVITFGITGFSISLPPREFVNNTQGHCGTCNNNQADDCMLPSGQLVNSCAVMADYWPVKDIYKPDCQIPSVQPTNNPATAPPLTSCNSICELLMGSVFEACHAIVSPDKFLQGCIFDSCRVANPVLLCTSLQVYAAACAQAGVCLYWRNHTTLCPSNCPEDKVYRPCGLAEQPSCEDKPGEDLIDYTTEGCFCPDGMKLFNKDSDICVAKCGCLDSEGIPREFDEIFEQNCQTCVCQETTKSVTCKPIACPAPPVGSCTLPGFILVNQTSPSDRCCPSYVCQCDSSTCPLTDMSCDIGYKPEVTVPQGHCCSEHECKPKRVCVHKNMEYQLGSSFMAGECVNCTCTRQVDPNTGLLAGVCGPITCDRNCGPGYEYVDEDFDSHDCCGKCVQTHCIVIMNTTKELIKEGDMWSPPGNNCESYTCMKTAETFTTVQSNTLCPPFQQSKCQPDTIQTAANGCCKICVEKEKACKLGATKVLLAHRNCQATEHVNMTYCEGSCNTEARYSEEVASLLHTCVCCKEVQSSTRTVQLVCLNGDKVPFTYTHVEKCGCEHTNCIKPAPLGRRRRALVGV</sequence>
<dbReference type="AlphaFoldDB" id="A0A9Q0DWR8"/>
<dbReference type="InterPro" id="IPR050780">
    <property type="entry name" value="Mucin_vWF_Thrombospondin_sf"/>
</dbReference>
<comment type="caution">
    <text evidence="10">The sequence shown here is derived from an EMBL/GenBank/DDBJ whole genome shotgun (WGS) entry which is preliminary data.</text>
</comment>
<dbReference type="InterPro" id="IPR001007">
    <property type="entry name" value="VWF_dom"/>
</dbReference>
<feature type="domain" description="VWFD" evidence="9">
    <location>
        <begin position="48"/>
        <end position="231"/>
    </location>
</feature>
<evidence type="ECO:0000259" key="9">
    <source>
        <dbReference type="PROSITE" id="PS51233"/>
    </source>
</evidence>
<evidence type="ECO:0000256" key="3">
    <source>
        <dbReference type="ARBA" id="ARBA00022737"/>
    </source>
</evidence>